<sequence length="60" mass="6382">MPDIGPLGSDEPINFLHWFWAGFGRASDAGPAGPGAPFSARQPRYRPRVGGTTRLSTARG</sequence>
<dbReference type="STRING" id="875328.JDM601_1934"/>
<dbReference type="EMBL" id="CP002329">
    <property type="protein sequence ID" value="AEF35934.1"/>
    <property type="molecule type" value="Genomic_DNA"/>
</dbReference>
<keyword evidence="3" id="KW-1185">Reference proteome</keyword>
<organism evidence="2 3">
    <name type="scientific">Mycolicibacter sinensis (strain JDM601)</name>
    <name type="common">Mycobacterium sinense</name>
    <dbReference type="NCBI Taxonomy" id="875328"/>
    <lineage>
        <taxon>Bacteria</taxon>
        <taxon>Bacillati</taxon>
        <taxon>Actinomycetota</taxon>
        <taxon>Actinomycetes</taxon>
        <taxon>Mycobacteriales</taxon>
        <taxon>Mycobacteriaceae</taxon>
        <taxon>Mycolicibacter</taxon>
    </lineage>
</organism>
<gene>
    <name evidence="2" type="ordered locus">JDM601_1934</name>
</gene>
<evidence type="ECO:0000313" key="3">
    <source>
        <dbReference type="Proteomes" id="UP000009224"/>
    </source>
</evidence>
<protein>
    <submittedName>
        <fullName evidence="2">Uncharacterized protein</fullName>
    </submittedName>
</protein>
<proteinExistence type="predicted"/>
<dbReference type="HOGENOM" id="CLU_2936698_0_0_11"/>
<feature type="region of interest" description="Disordered" evidence="1">
    <location>
        <begin position="30"/>
        <end position="60"/>
    </location>
</feature>
<evidence type="ECO:0000313" key="2">
    <source>
        <dbReference type="EMBL" id="AEF35934.1"/>
    </source>
</evidence>
<dbReference type="AlphaFoldDB" id="F5Z3N4"/>
<dbReference type="Proteomes" id="UP000009224">
    <property type="component" value="Chromosome"/>
</dbReference>
<dbReference type="KEGG" id="mjd:JDM601_1934"/>
<accession>F5Z3N4</accession>
<evidence type="ECO:0000256" key="1">
    <source>
        <dbReference type="SAM" id="MobiDB-lite"/>
    </source>
</evidence>
<reference evidence="2 3" key="1">
    <citation type="journal article" date="2011" name="J. Bacteriol.">
        <title>Complete genome sequence of a novel clinical isolate, the nontuberculous Mycobacterium strain JDM601.</title>
        <authorList>
            <person name="Zhang Z.Y."/>
            <person name="Sun Z.Q."/>
            <person name="Wang Z.L."/>
            <person name="Wen Z.L."/>
            <person name="Sun Q.W."/>
            <person name="Zhu Z.Q."/>
            <person name="Song Y.Z."/>
            <person name="Zhao J.W."/>
            <person name="Wang H.H."/>
            <person name="Zhang S.L."/>
            <person name="Guo X.K."/>
        </authorList>
    </citation>
    <scope>NUCLEOTIDE SEQUENCE [LARGE SCALE GENOMIC DNA]</scope>
    <source>
        <strain evidence="2 3">JDM601</strain>
    </source>
</reference>
<name>F5Z3N4_MYCSD</name>